<evidence type="ECO:0000313" key="4">
    <source>
        <dbReference type="Proteomes" id="UP000663255"/>
    </source>
</evidence>
<dbReference type="SMART" id="SM00612">
    <property type="entry name" value="Kelch"/>
    <property type="match status" value="5"/>
</dbReference>
<dbReference type="EMBL" id="CP043893">
    <property type="protein sequence ID" value="QOI50436.1"/>
    <property type="molecule type" value="Genomic_DNA"/>
</dbReference>
<dbReference type="RefSeq" id="WP_002101833.1">
    <property type="nucleotide sequence ID" value="NZ_CP043893.1"/>
</dbReference>
<dbReference type="AlphaFoldDB" id="A0AAQ0B2C9"/>
<protein>
    <submittedName>
        <fullName evidence="3">Kelch-like protein</fullName>
    </submittedName>
</protein>
<dbReference type="SUPFAM" id="SSF117281">
    <property type="entry name" value="Kelch motif"/>
    <property type="match status" value="2"/>
</dbReference>
<accession>A0AAQ0B2C9</accession>
<gene>
    <name evidence="3" type="ORF">Lepto1489_08265</name>
</gene>
<proteinExistence type="predicted"/>
<evidence type="ECO:0000313" key="3">
    <source>
        <dbReference type="EMBL" id="QOI50436.1"/>
    </source>
</evidence>
<keyword evidence="2" id="KW-0677">Repeat</keyword>
<dbReference type="Gene3D" id="2.120.10.80">
    <property type="entry name" value="Kelch-type beta propeller"/>
    <property type="match status" value="2"/>
</dbReference>
<keyword evidence="1" id="KW-0880">Kelch repeat</keyword>
<dbReference type="PANTHER" id="PTHR46344:SF27">
    <property type="entry name" value="KELCH REPEAT SUPERFAMILY PROTEIN"/>
    <property type="match status" value="1"/>
</dbReference>
<dbReference type="PANTHER" id="PTHR46344">
    <property type="entry name" value="OS02G0202900 PROTEIN"/>
    <property type="match status" value="1"/>
</dbReference>
<reference evidence="3" key="1">
    <citation type="submission" date="2019-09" db="EMBL/GenBank/DDBJ databases">
        <title>Comparative Genomics of Leptospira interrogans Reveals Genome Plasticity - A Common Adaptive Strategy for Survival in Various Hosts.</title>
        <authorList>
            <person name="Ramli S.R."/>
            <person name="Bunk B."/>
            <person name="Goris M."/>
            <person name="Bhuju S."/>
            <person name="Jarek M."/>
            <person name="Sproer C."/>
            <person name="Mustakim S."/>
            <person name="Strommenger B."/>
            <person name="Pessler F."/>
        </authorList>
    </citation>
    <scope>NUCLEOTIDE SEQUENCE</scope>
    <source>
        <strain evidence="3">1489</strain>
    </source>
</reference>
<organism evidence="3 4">
    <name type="scientific">Leptospira interrogans serovar Bataviae</name>
    <dbReference type="NCBI Taxonomy" id="312175"/>
    <lineage>
        <taxon>Bacteria</taxon>
        <taxon>Pseudomonadati</taxon>
        <taxon>Spirochaetota</taxon>
        <taxon>Spirochaetia</taxon>
        <taxon>Leptospirales</taxon>
        <taxon>Leptospiraceae</taxon>
        <taxon>Leptospira</taxon>
    </lineage>
</organism>
<evidence type="ECO:0000256" key="2">
    <source>
        <dbReference type="ARBA" id="ARBA00022737"/>
    </source>
</evidence>
<dbReference type="InterPro" id="IPR015915">
    <property type="entry name" value="Kelch-typ_b-propeller"/>
</dbReference>
<sequence>MEKMKEKYIIRNKYKTEFMKIIKLIYLIIFTLAECKYNNEDNLDLELMTLYLLNTQRFGRYGHSSELLENESILIMGGQNGYKVQNDLSIYESNKNTVFQIGKMRTNRSNFKSVRLLDGRVFIVGGRITAVNVGENSTVTDFTEIYDPKTNSVIEGPKLNQGRSDFTMDILDDGRVIIAGGKAETVLKSVEIFDPNTMTINLLGNMNFNRYLHTSTKLNNGKILFIGGLDNLQLTIGSTEIFDPNTMSLTQSGNLSVPRVLHTSNLLSNNRIIVTGGYKVNNPPYVSNTKVIEIFDPVTNTFTSVGNITEFRSGHSSNIISSNEMLLCGGEQIVSGIPILSSCEIYNLVSYSVIRSSEMLSKRSFHTTHIISNSKVFITSGYDRVNLDTGIPNANKTSEIYNIDQNSFIPVYGDL</sequence>
<name>A0AAQ0B2C9_LEPIR</name>
<dbReference type="InterPro" id="IPR006652">
    <property type="entry name" value="Kelch_1"/>
</dbReference>
<dbReference type="Proteomes" id="UP000663255">
    <property type="component" value="Chromosome 1"/>
</dbReference>
<evidence type="ECO:0000256" key="1">
    <source>
        <dbReference type="ARBA" id="ARBA00022441"/>
    </source>
</evidence>